<gene>
    <name evidence="1" type="ORF">BZ3500_MVSOF-1268-A1-R1_CHR11-2G03378</name>
</gene>
<keyword evidence="2" id="KW-1185">Reference proteome</keyword>
<dbReference type="AlphaFoldDB" id="A0A2X0KN95"/>
<protein>
    <submittedName>
        <fullName evidence="1">BZ3500_MvSof-1268-A1-R1_Chr11-2g03378 protein</fullName>
    </submittedName>
</protein>
<accession>A0A2X0KN95</accession>
<reference evidence="2" key="1">
    <citation type="submission" date="2016-10" db="EMBL/GenBank/DDBJ databases">
        <authorList>
            <person name="Jeantristanb JTB J.-T."/>
            <person name="Ricardo R."/>
        </authorList>
    </citation>
    <scope>NUCLEOTIDE SEQUENCE [LARGE SCALE GENOMIC DNA]</scope>
</reference>
<organism evidence="1 2">
    <name type="scientific">Microbotryum saponariae</name>
    <dbReference type="NCBI Taxonomy" id="289078"/>
    <lineage>
        <taxon>Eukaryota</taxon>
        <taxon>Fungi</taxon>
        <taxon>Dikarya</taxon>
        <taxon>Basidiomycota</taxon>
        <taxon>Pucciniomycotina</taxon>
        <taxon>Microbotryomycetes</taxon>
        <taxon>Microbotryales</taxon>
        <taxon>Microbotryaceae</taxon>
        <taxon>Microbotryum</taxon>
    </lineage>
</organism>
<dbReference type="STRING" id="289078.A0A2X0KN95"/>
<dbReference type="EMBL" id="FMWP01000061">
    <property type="protein sequence ID" value="SCZ95242.1"/>
    <property type="molecule type" value="Genomic_DNA"/>
</dbReference>
<evidence type="ECO:0000313" key="1">
    <source>
        <dbReference type="EMBL" id="SCZ95242.1"/>
    </source>
</evidence>
<evidence type="ECO:0000313" key="2">
    <source>
        <dbReference type="Proteomes" id="UP000249723"/>
    </source>
</evidence>
<name>A0A2X0KN95_9BASI</name>
<dbReference type="Proteomes" id="UP000249723">
    <property type="component" value="Unassembled WGS sequence"/>
</dbReference>
<sequence length="230" mass="25304">MNNLAAVLFGLCCKDLKRRSSSRARTSPLLSPFTSQLAKPLTEFSITPLFHKIRGKVNSDGGVPINKDVTPALTRNITRGCLADVNLVIYHTDACLRNAEDTGAEVGFWLVSTGELLAVIRSSRPVRLVIIGGLKIWRWAAKRATPLPFSPVDYALDAGLSVQLSRAELWVSSTAAYQDHDKPLCPPTRVKIDEYSVIVHLPCHKADRRLINDSRTLSSYSLRGMATIPP</sequence>
<proteinExistence type="predicted"/>